<dbReference type="GO" id="GO:0016887">
    <property type="term" value="F:ATP hydrolysis activity"/>
    <property type="evidence" value="ECO:0007669"/>
    <property type="project" value="InterPro"/>
</dbReference>
<sequence>MTDARPLLTIEDMRIHYDSVRGAYKVVDGVDIEVHRNEIFGLAGESGCGKSTLVEGILRLIEPPGHIRSGTALFRPFPEDPERSLDLVQLDYHEMREIRWKHLSYIPQGSMNSLNPVMRIRDQMTDVVMHHEPGGQNEIIRNIAAALEMVGLPESLGTLYPHELSGGMKQRVCIAMSMLLQPALVVADEPTTALDVNVQRAVLETIAHLRDQMGAAVVFVSHDLAVHAELVDRMAIMYAGVVMELGTVYEIFDNPQHPYTKRLIHSIPALGGPRERLESIPGMAPSPLAWPEGCRFHPRCPDAVPACGSTTPRTIELDTGRKVTCHLFDPDIDLEQGSA</sequence>
<dbReference type="SUPFAM" id="SSF52540">
    <property type="entry name" value="P-loop containing nucleoside triphosphate hydrolases"/>
    <property type="match status" value="1"/>
</dbReference>
<evidence type="ECO:0000256" key="3">
    <source>
        <dbReference type="ARBA" id="ARBA00022741"/>
    </source>
</evidence>
<dbReference type="InterPro" id="IPR027417">
    <property type="entry name" value="P-loop_NTPase"/>
</dbReference>
<dbReference type="InterPro" id="IPR003439">
    <property type="entry name" value="ABC_transporter-like_ATP-bd"/>
</dbReference>
<dbReference type="NCBIfam" id="TIGR01727">
    <property type="entry name" value="oligo_HPY"/>
    <property type="match status" value="1"/>
</dbReference>
<accession>A0A6B1DQS9</accession>
<dbReference type="PANTHER" id="PTHR43067:SF3">
    <property type="entry name" value="MALTOSE ABC TRANSPORTER, ATP-BINDING PROTEIN"/>
    <property type="match status" value="1"/>
</dbReference>
<evidence type="ECO:0000256" key="2">
    <source>
        <dbReference type="ARBA" id="ARBA00022448"/>
    </source>
</evidence>
<keyword evidence="3" id="KW-0547">Nucleotide-binding</keyword>
<proteinExistence type="inferred from homology"/>
<dbReference type="PROSITE" id="PS00211">
    <property type="entry name" value="ABC_TRANSPORTER_1"/>
    <property type="match status" value="1"/>
</dbReference>
<dbReference type="Pfam" id="PF00005">
    <property type="entry name" value="ABC_tran"/>
    <property type="match status" value="1"/>
</dbReference>
<dbReference type="FunFam" id="3.40.50.300:FF:000016">
    <property type="entry name" value="Oligopeptide ABC transporter ATP-binding component"/>
    <property type="match status" value="1"/>
</dbReference>
<dbReference type="Pfam" id="PF08352">
    <property type="entry name" value="oligo_HPY"/>
    <property type="match status" value="1"/>
</dbReference>
<evidence type="ECO:0000259" key="5">
    <source>
        <dbReference type="PROSITE" id="PS50893"/>
    </source>
</evidence>
<evidence type="ECO:0000256" key="1">
    <source>
        <dbReference type="ARBA" id="ARBA00005417"/>
    </source>
</evidence>
<keyword evidence="4 6" id="KW-0067">ATP-binding</keyword>
<comment type="caution">
    <text evidence="6">The sequence shown here is derived from an EMBL/GenBank/DDBJ whole genome shotgun (WGS) entry which is preliminary data.</text>
</comment>
<protein>
    <submittedName>
        <fullName evidence="6">ABC transporter ATP-binding protein</fullName>
    </submittedName>
</protein>
<dbReference type="InterPro" id="IPR017871">
    <property type="entry name" value="ABC_transporter-like_CS"/>
</dbReference>
<dbReference type="Gene3D" id="3.40.50.300">
    <property type="entry name" value="P-loop containing nucleotide triphosphate hydrolases"/>
    <property type="match status" value="1"/>
</dbReference>
<organism evidence="6">
    <name type="scientific">Caldilineaceae bacterium SB0662_bin_9</name>
    <dbReference type="NCBI Taxonomy" id="2605258"/>
    <lineage>
        <taxon>Bacteria</taxon>
        <taxon>Bacillati</taxon>
        <taxon>Chloroflexota</taxon>
        <taxon>Caldilineae</taxon>
        <taxon>Caldilineales</taxon>
        <taxon>Caldilineaceae</taxon>
    </lineage>
</organism>
<dbReference type="InterPro" id="IPR013563">
    <property type="entry name" value="Oligopep_ABC_C"/>
</dbReference>
<dbReference type="InterPro" id="IPR003593">
    <property type="entry name" value="AAA+_ATPase"/>
</dbReference>
<dbReference type="CDD" id="cd03257">
    <property type="entry name" value="ABC_NikE_OppD_transporters"/>
    <property type="match status" value="1"/>
</dbReference>
<feature type="domain" description="ABC transporter" evidence="5">
    <location>
        <begin position="8"/>
        <end position="264"/>
    </location>
</feature>
<dbReference type="EMBL" id="VXPY01000013">
    <property type="protein sequence ID" value="MYD89155.1"/>
    <property type="molecule type" value="Genomic_DNA"/>
</dbReference>
<evidence type="ECO:0000313" key="6">
    <source>
        <dbReference type="EMBL" id="MYD89155.1"/>
    </source>
</evidence>
<keyword evidence="2" id="KW-0813">Transport</keyword>
<dbReference type="GO" id="GO:0015833">
    <property type="term" value="P:peptide transport"/>
    <property type="evidence" value="ECO:0007669"/>
    <property type="project" value="InterPro"/>
</dbReference>
<reference evidence="6" key="1">
    <citation type="submission" date="2019-09" db="EMBL/GenBank/DDBJ databases">
        <title>Characterisation of the sponge microbiome using genome-centric metagenomics.</title>
        <authorList>
            <person name="Engelberts J.P."/>
            <person name="Robbins S.J."/>
            <person name="De Goeij J.M."/>
            <person name="Aranda M."/>
            <person name="Bell S.C."/>
            <person name="Webster N.S."/>
        </authorList>
    </citation>
    <scope>NUCLEOTIDE SEQUENCE</scope>
    <source>
        <strain evidence="6">SB0662_bin_9</strain>
    </source>
</reference>
<dbReference type="AlphaFoldDB" id="A0A6B1DQS9"/>
<dbReference type="SMART" id="SM00382">
    <property type="entry name" value="AAA"/>
    <property type="match status" value="1"/>
</dbReference>
<evidence type="ECO:0000256" key="4">
    <source>
        <dbReference type="ARBA" id="ARBA00022840"/>
    </source>
</evidence>
<dbReference type="PANTHER" id="PTHR43067">
    <property type="entry name" value="OLIGOPEPTIDE/DIPEPTIDE ABC TRANSPORTER, ATPASE SUBUNIT"/>
    <property type="match status" value="1"/>
</dbReference>
<gene>
    <name evidence="6" type="ORF">F4Y08_02280</name>
</gene>
<dbReference type="PROSITE" id="PS50893">
    <property type="entry name" value="ABC_TRANSPORTER_2"/>
    <property type="match status" value="1"/>
</dbReference>
<dbReference type="GO" id="GO:0005524">
    <property type="term" value="F:ATP binding"/>
    <property type="evidence" value="ECO:0007669"/>
    <property type="project" value="UniProtKB-KW"/>
</dbReference>
<name>A0A6B1DQS9_9CHLR</name>
<comment type="similarity">
    <text evidence="1">Belongs to the ABC transporter superfamily.</text>
</comment>